<dbReference type="GeneID" id="99059040"/>
<reference evidence="2 3" key="1">
    <citation type="submission" date="2013-06" db="EMBL/GenBank/DDBJ databases">
        <title>The Genome Sequence of Acinetobacter gyllenbergii CIP 110306.</title>
        <authorList>
            <consortium name="The Broad Institute Genome Sequencing Platform"/>
            <consortium name="The Broad Institute Genome Sequencing Center for Infectious Disease"/>
            <person name="Cerqueira G."/>
            <person name="Feldgarden M."/>
            <person name="Courvalin P."/>
            <person name="Perichon B."/>
            <person name="Grillot-Courvalin C."/>
            <person name="Clermont D."/>
            <person name="Rocha E."/>
            <person name="Yoon E.-J."/>
            <person name="Nemec A."/>
            <person name="Young S.K."/>
            <person name="Zeng Q."/>
            <person name="Gargeya S."/>
            <person name="Fitzgerald M."/>
            <person name="Abouelleil A."/>
            <person name="Alvarado L."/>
            <person name="Berlin A.M."/>
            <person name="Chapman S.B."/>
            <person name="Dewar J."/>
            <person name="Goldberg J."/>
            <person name="Griggs A."/>
            <person name="Gujja S."/>
            <person name="Hansen M."/>
            <person name="Howarth C."/>
            <person name="Imamovic A."/>
            <person name="Larimer J."/>
            <person name="McCowan C."/>
            <person name="Murphy C."/>
            <person name="Pearson M."/>
            <person name="Priest M."/>
            <person name="Roberts A."/>
            <person name="Saif S."/>
            <person name="Shea T."/>
            <person name="Sykes S."/>
            <person name="Wortman J."/>
            <person name="Nusbaum C."/>
            <person name="Birren B."/>
        </authorList>
    </citation>
    <scope>NUCLEOTIDE SEQUENCE [LARGE SCALE GENOMIC DNA]</scope>
    <source>
        <strain evidence="2 3">CIP 110306</strain>
    </source>
</reference>
<proteinExistence type="predicted"/>
<comment type="caution">
    <text evidence="2">The sequence shown here is derived from an EMBL/GenBank/DDBJ whole genome shotgun (WGS) entry which is preliminary data.</text>
</comment>
<dbReference type="EMBL" id="ATGG01000003">
    <property type="protein sequence ID" value="EPF93350.1"/>
    <property type="molecule type" value="Genomic_DNA"/>
</dbReference>
<feature type="transmembrane region" description="Helical" evidence="1">
    <location>
        <begin position="21"/>
        <end position="43"/>
    </location>
</feature>
<organism evidence="2 3">
    <name type="scientific">Acinetobacter gyllenbergii CIP 110306 = MTCC 11365</name>
    <dbReference type="NCBI Taxonomy" id="1217657"/>
    <lineage>
        <taxon>Bacteria</taxon>
        <taxon>Pseudomonadati</taxon>
        <taxon>Pseudomonadota</taxon>
        <taxon>Gammaproteobacteria</taxon>
        <taxon>Moraxellales</taxon>
        <taxon>Moraxellaceae</taxon>
        <taxon>Acinetobacter</taxon>
    </lineage>
</organism>
<keyword evidence="1" id="KW-1133">Transmembrane helix</keyword>
<evidence type="ECO:0000256" key="1">
    <source>
        <dbReference type="SAM" id="Phobius"/>
    </source>
</evidence>
<accession>A0A829HL81</accession>
<keyword evidence="1" id="KW-0472">Membrane</keyword>
<gene>
    <name evidence="2" type="ORF">F957_00146</name>
</gene>
<keyword evidence="1" id="KW-0812">Transmembrane</keyword>
<evidence type="ECO:0000313" key="3">
    <source>
        <dbReference type="Proteomes" id="UP000014523"/>
    </source>
</evidence>
<name>A0A829HL81_9GAMM</name>
<keyword evidence="3" id="KW-1185">Reference proteome</keyword>
<dbReference type="RefSeq" id="WP_016660085.1">
    <property type="nucleotide sequence ID" value="NZ_ASQH01000015.1"/>
</dbReference>
<sequence>MDDVSSSKKKLKFKVYVMCGWPLILVLIGGAVGGGLGGIAYLLNLKLYNSNLSNIVKIILNILVGSTAIFLWSVIRAYIQSSF</sequence>
<evidence type="ECO:0000313" key="2">
    <source>
        <dbReference type="EMBL" id="EPF93350.1"/>
    </source>
</evidence>
<feature type="transmembrane region" description="Helical" evidence="1">
    <location>
        <begin position="55"/>
        <end position="79"/>
    </location>
</feature>
<dbReference type="Proteomes" id="UP000014523">
    <property type="component" value="Unassembled WGS sequence"/>
</dbReference>
<dbReference type="AlphaFoldDB" id="A0A829HL81"/>
<protein>
    <submittedName>
        <fullName evidence="2">Uncharacterized protein</fullName>
    </submittedName>
</protein>